<dbReference type="OrthoDB" id="5653962at2"/>
<evidence type="ECO:0000313" key="3">
    <source>
        <dbReference type="EMBL" id="SCY30033.1"/>
    </source>
</evidence>
<dbReference type="STRING" id="451.B6N58_06955"/>
<dbReference type="EMBL" id="LN614830">
    <property type="protein sequence ID" value="CEG61095.1"/>
    <property type="molecule type" value="Genomic_DNA"/>
</dbReference>
<keyword evidence="5" id="KW-1185">Reference proteome</keyword>
<dbReference type="Gene3D" id="3.55.40.10">
    <property type="entry name" value="minor pseudopilin epsh domain"/>
    <property type="match status" value="1"/>
</dbReference>
<keyword evidence="1" id="KW-0472">Membrane</keyword>
<dbReference type="Proteomes" id="UP000182998">
    <property type="component" value="Unassembled WGS sequence"/>
</dbReference>
<accession>A0A098GGI6</accession>
<feature type="transmembrane region" description="Helical" evidence="1">
    <location>
        <begin position="12"/>
        <end position="34"/>
    </location>
</feature>
<dbReference type="KEGG" id="tmc:LMI_1802"/>
<dbReference type="NCBIfam" id="TIGR02532">
    <property type="entry name" value="IV_pilin_GFxxxE"/>
    <property type="match status" value="1"/>
</dbReference>
<name>A0A098GGI6_LEGMI</name>
<dbReference type="RefSeq" id="WP_045099394.1">
    <property type="nucleotide sequence ID" value="NZ_CP020614.1"/>
</dbReference>
<keyword evidence="1" id="KW-1133">Transmembrane helix</keyword>
<reference evidence="2" key="2">
    <citation type="submission" date="2014-09" db="EMBL/GenBank/DDBJ databases">
        <authorList>
            <person name="GOMEZ-VALERO Laura"/>
        </authorList>
    </citation>
    <scope>NUCLEOTIDE SEQUENCE</scope>
    <source>
        <strain evidence="2">ATCC33218</strain>
    </source>
</reference>
<dbReference type="PATRIC" id="fig|451.8.peg.1498"/>
<dbReference type="SUPFAM" id="SSF54523">
    <property type="entry name" value="Pili subunits"/>
    <property type="match status" value="1"/>
</dbReference>
<dbReference type="Pfam" id="PF07963">
    <property type="entry name" value="N_methyl"/>
    <property type="match status" value="1"/>
</dbReference>
<organism evidence="2 4">
    <name type="scientific">Legionella micdadei</name>
    <name type="common">Tatlockia micdadei</name>
    <dbReference type="NCBI Taxonomy" id="451"/>
    <lineage>
        <taxon>Bacteria</taxon>
        <taxon>Pseudomonadati</taxon>
        <taxon>Pseudomonadota</taxon>
        <taxon>Gammaproteobacteria</taxon>
        <taxon>Legionellales</taxon>
        <taxon>Legionellaceae</taxon>
        <taxon>Legionella</taxon>
    </lineage>
</organism>
<dbReference type="Proteomes" id="UP000032414">
    <property type="component" value="Chromosome I"/>
</dbReference>
<protein>
    <submittedName>
        <fullName evidence="3">Type IV fimbrial biogenesis protein FimT</fullName>
    </submittedName>
</protein>
<reference evidence="3 5" key="3">
    <citation type="submission" date="2016-10" db="EMBL/GenBank/DDBJ databases">
        <authorList>
            <person name="Varghese N."/>
            <person name="Submissions S."/>
        </authorList>
    </citation>
    <scope>NUCLEOTIDE SEQUENCE [LARGE SCALE GENOMIC DNA]</scope>
    <source>
        <strain evidence="3 5">ATCC 33218</strain>
    </source>
</reference>
<dbReference type="InterPro" id="IPR045584">
    <property type="entry name" value="Pilin-like"/>
</dbReference>
<dbReference type="AlphaFoldDB" id="A0A098GGI6"/>
<proteinExistence type="predicted"/>
<reference evidence="4" key="1">
    <citation type="submission" date="2014-09" db="EMBL/GenBank/DDBJ databases">
        <authorList>
            <person name="Gomez-Valero L."/>
        </authorList>
    </citation>
    <scope>NUCLEOTIDE SEQUENCE [LARGE SCALE GENOMIC DNA]</scope>
    <source>
        <strain evidence="4">ATCC33218</strain>
    </source>
</reference>
<sequence length="159" mass="18297">MFKNNGLTLIEMLVSLMIISLSFALCLPLGFSVFENNKLQVLEREISTAVRYTRNMALLHHIPLILTPLPNSVDWSEGMILFVDNKNHHYTEQDKIIHQWAWLKKGIKVSWEGFYSKKYLLFASELNHSASSGHFTLQNSEGEIVKLVINRLGRIVNQN</sequence>
<dbReference type="EMBL" id="FMVN01000006">
    <property type="protein sequence ID" value="SCY30033.1"/>
    <property type="molecule type" value="Genomic_DNA"/>
</dbReference>
<gene>
    <name evidence="2" type="ORF">LMI_1802</name>
    <name evidence="3" type="ORF">SAMN02982997_01308</name>
</gene>
<keyword evidence="1" id="KW-0812">Transmembrane</keyword>
<evidence type="ECO:0000256" key="1">
    <source>
        <dbReference type="SAM" id="Phobius"/>
    </source>
</evidence>
<evidence type="ECO:0000313" key="5">
    <source>
        <dbReference type="Proteomes" id="UP000182998"/>
    </source>
</evidence>
<evidence type="ECO:0000313" key="2">
    <source>
        <dbReference type="EMBL" id="CEG61095.1"/>
    </source>
</evidence>
<evidence type="ECO:0000313" key="4">
    <source>
        <dbReference type="Proteomes" id="UP000032414"/>
    </source>
</evidence>
<dbReference type="HOGENOM" id="CLU_084761_4_2_6"/>
<dbReference type="InterPro" id="IPR012902">
    <property type="entry name" value="N_methyl_site"/>
</dbReference>